<dbReference type="GO" id="GO:0005543">
    <property type="term" value="F:phospholipid binding"/>
    <property type="evidence" value="ECO:0007669"/>
    <property type="project" value="TreeGrafter"/>
</dbReference>
<dbReference type="PANTHER" id="PTHR30372:SF4">
    <property type="entry name" value="LIPID-A-DISACCHARIDE SYNTHASE, MITOCHONDRIAL-RELATED"/>
    <property type="match status" value="1"/>
</dbReference>
<evidence type="ECO:0000313" key="9">
    <source>
        <dbReference type="Proteomes" id="UP001300502"/>
    </source>
</evidence>
<comment type="caution">
    <text evidence="8">The sequence shown here is derived from an EMBL/GenBank/DDBJ whole genome shotgun (WGS) entry which is preliminary data.</text>
</comment>
<sequence length="477" mass="54268">MPTNLDNKFVQATTCGHNIDHIVECFCVLVNRIQNTHCRSYDRLAVSYRSRPFPRMTCRVLMVASHRGDGSGGRVVKRIFFSTGEISGDLQGSILIRALKQEAENRNVLLQLYGLGGPLMKQEGLQLLQDTSKVSSIGLIEAFPHLWTSWNMIQKAIQQAIDDPPDIAILIDYIGPNIQLAHQLRKIFPGLPIVYYIAPQEWVWGYAQQKVPFLLRYVTKIGELCDKVYSIFPAEHEYYQKHQIASEYIGHPLFSSCEYNDSTTISQRQARQLLQLSLDDLIIALVPASRKQEMKYILPIMAQAAKYIQDQLDENVIFIVPCSRDDFRHEIQRQLEMNSIAKFHIFQQTNACVVIAAANLCIMKSGTVNLEAVAMQVPQIVLYRLSDWSAWIARNILGLHIPFIASPNCVEMRPVVPEWIQENASAENVAKSALQLLHSKQEQQRMLTEYERIASLLRFPQGPNRAAKSMLQLAFAE</sequence>
<gene>
    <name evidence="8" type="ORF">GAYE_SCF53G6158</name>
</gene>
<dbReference type="SUPFAM" id="SSF53756">
    <property type="entry name" value="UDP-Glycosyltransferase/glycogen phosphorylase"/>
    <property type="match status" value="1"/>
</dbReference>
<keyword evidence="5" id="KW-0808">Transferase</keyword>
<dbReference type="EMBL" id="JANCYU010000061">
    <property type="protein sequence ID" value="KAK4528223.1"/>
    <property type="molecule type" value="Genomic_DNA"/>
</dbReference>
<evidence type="ECO:0000256" key="6">
    <source>
        <dbReference type="ARBA" id="ARBA00023098"/>
    </source>
</evidence>
<evidence type="ECO:0000313" key="8">
    <source>
        <dbReference type="EMBL" id="KAK4528223.1"/>
    </source>
</evidence>
<proteinExistence type="predicted"/>
<dbReference type="AlphaFoldDB" id="A0AAV9ILP3"/>
<dbReference type="PANTHER" id="PTHR30372">
    <property type="entry name" value="LIPID-A-DISACCHARIDE SYNTHASE"/>
    <property type="match status" value="1"/>
</dbReference>
<dbReference type="Proteomes" id="UP001300502">
    <property type="component" value="Unassembled WGS sequence"/>
</dbReference>
<evidence type="ECO:0000256" key="3">
    <source>
        <dbReference type="ARBA" id="ARBA00022556"/>
    </source>
</evidence>
<dbReference type="EC" id="2.4.1.182" evidence="1"/>
<keyword evidence="9" id="KW-1185">Reference proteome</keyword>
<dbReference type="Pfam" id="PF02684">
    <property type="entry name" value="LpxB"/>
    <property type="match status" value="1"/>
</dbReference>
<keyword evidence="4" id="KW-0328">Glycosyltransferase</keyword>
<evidence type="ECO:0000256" key="2">
    <source>
        <dbReference type="ARBA" id="ARBA00022516"/>
    </source>
</evidence>
<organism evidence="8 9">
    <name type="scientific">Galdieria yellowstonensis</name>
    <dbReference type="NCBI Taxonomy" id="3028027"/>
    <lineage>
        <taxon>Eukaryota</taxon>
        <taxon>Rhodophyta</taxon>
        <taxon>Bangiophyceae</taxon>
        <taxon>Galdieriales</taxon>
        <taxon>Galdieriaceae</taxon>
        <taxon>Galdieria</taxon>
    </lineage>
</organism>
<evidence type="ECO:0000256" key="4">
    <source>
        <dbReference type="ARBA" id="ARBA00022676"/>
    </source>
</evidence>
<keyword evidence="2" id="KW-0444">Lipid biosynthesis</keyword>
<comment type="catalytic activity">
    <reaction evidence="7">
        <text>a lipid X + a UDP-2-N,3-O-bis[(3R)-3-hydroxyacyl]-alpha-D-glucosamine = a lipid A disaccharide + UDP + H(+)</text>
        <dbReference type="Rhea" id="RHEA:67828"/>
        <dbReference type="ChEBI" id="CHEBI:15378"/>
        <dbReference type="ChEBI" id="CHEBI:58223"/>
        <dbReference type="ChEBI" id="CHEBI:137748"/>
        <dbReference type="ChEBI" id="CHEBI:176338"/>
        <dbReference type="ChEBI" id="CHEBI:176343"/>
        <dbReference type="EC" id="2.4.1.182"/>
    </reaction>
</comment>
<protein>
    <recommendedName>
        <fullName evidence="1">lipid-A-disaccharide synthase</fullName>
        <ecNumber evidence="1">2.4.1.182</ecNumber>
    </recommendedName>
</protein>
<dbReference type="InterPro" id="IPR003835">
    <property type="entry name" value="Glyco_trans_19"/>
</dbReference>
<evidence type="ECO:0000256" key="5">
    <source>
        <dbReference type="ARBA" id="ARBA00022679"/>
    </source>
</evidence>
<dbReference type="GO" id="GO:0016020">
    <property type="term" value="C:membrane"/>
    <property type="evidence" value="ECO:0007669"/>
    <property type="project" value="GOC"/>
</dbReference>
<evidence type="ECO:0000256" key="7">
    <source>
        <dbReference type="ARBA" id="ARBA00048975"/>
    </source>
</evidence>
<evidence type="ECO:0000256" key="1">
    <source>
        <dbReference type="ARBA" id="ARBA00012687"/>
    </source>
</evidence>
<dbReference type="GO" id="GO:0009245">
    <property type="term" value="P:lipid A biosynthetic process"/>
    <property type="evidence" value="ECO:0007669"/>
    <property type="project" value="UniProtKB-KW"/>
</dbReference>
<keyword evidence="3" id="KW-0441">Lipid A biosynthesis</keyword>
<dbReference type="GO" id="GO:0008915">
    <property type="term" value="F:lipid-A-disaccharide synthase activity"/>
    <property type="evidence" value="ECO:0007669"/>
    <property type="project" value="UniProtKB-EC"/>
</dbReference>
<accession>A0AAV9ILP3</accession>
<dbReference type="NCBIfam" id="TIGR00215">
    <property type="entry name" value="lpxB"/>
    <property type="match status" value="1"/>
</dbReference>
<name>A0AAV9ILP3_9RHOD</name>
<reference evidence="8 9" key="1">
    <citation type="submission" date="2022-07" db="EMBL/GenBank/DDBJ databases">
        <title>Genome-wide signatures of adaptation to extreme environments.</title>
        <authorList>
            <person name="Cho C.H."/>
            <person name="Yoon H.S."/>
        </authorList>
    </citation>
    <scope>NUCLEOTIDE SEQUENCE [LARGE SCALE GENOMIC DNA]</scope>
    <source>
        <strain evidence="8 9">108.79 E11</strain>
    </source>
</reference>
<keyword evidence="6" id="KW-0443">Lipid metabolism</keyword>